<dbReference type="InterPro" id="IPR027823">
    <property type="entry name" value="DUF4468"/>
</dbReference>
<name>A0A139K202_BACUN</name>
<dbReference type="STRING" id="820.ERS852554_03478"/>
<protein>
    <submittedName>
        <fullName evidence="3">DUF4468 domain-containing protein</fullName>
    </submittedName>
</protein>
<reference evidence="3 4" key="1">
    <citation type="journal article" date="2019" name="Nat. Med.">
        <title>A library of human gut bacterial isolates paired with longitudinal multiomics data enables mechanistic microbiome research.</title>
        <authorList>
            <person name="Poyet M."/>
            <person name="Groussin M."/>
            <person name="Gibbons S.M."/>
            <person name="Avila-Pacheco J."/>
            <person name="Jiang X."/>
            <person name="Kearney S.M."/>
            <person name="Perrotta A.R."/>
            <person name="Berdy B."/>
            <person name="Zhao S."/>
            <person name="Lieberman T.D."/>
            <person name="Swanson P.K."/>
            <person name="Smith M."/>
            <person name="Roesemann S."/>
            <person name="Alexander J.E."/>
            <person name="Rich S.A."/>
            <person name="Livny J."/>
            <person name="Vlamakis H."/>
            <person name="Clish C."/>
            <person name="Bullock K."/>
            <person name="Deik A."/>
            <person name="Scott J."/>
            <person name="Pierce K.A."/>
            <person name="Xavier R.J."/>
            <person name="Alm E.J."/>
        </authorList>
    </citation>
    <scope>NUCLEOTIDE SEQUENCE [LARGE SCALE GENOMIC DNA]</scope>
    <source>
        <strain evidence="3 4">BIOML-A5</strain>
    </source>
</reference>
<proteinExistence type="predicted"/>
<sequence length="381" mass="42304">MKNLTQLLFTLFCLCLPAMLQAQDRDDSKYLAGAVPEVDGKVVFTKEFSIPGMSQDEIYERLLGWMDARLKENENTSRVVFSDKEKGQIVGIGDEWIVFSSTALSLDRTKILYQLTVTCQPEKSVLEVEKIRFNYREGKEKYTAEEWIVDKYALNKAKTKLVRGLAKWRRKTVDFVDDLCLGAAEALSATTAKAPVEEKKEEKKEVKAVVNSGPTVITPKKQVTVEPAQAAEKASEGFVKDAQVIEVPQVKKPAALVPAQKSQQQEYKTITPEQLSADAIQTGAGKLVIVIGQEPFNMTMMTANSGGSLGKVNGKPVVFSILSPDQPYEQMEKAESYTIRFYPTGQTEPTVILECKKLPSPATMEGMPRTYVGEILKAMVK</sequence>
<dbReference type="EMBL" id="WCTL01000004">
    <property type="protein sequence ID" value="KAB4238351.1"/>
    <property type="molecule type" value="Genomic_DNA"/>
</dbReference>
<dbReference type="Pfam" id="PF14730">
    <property type="entry name" value="DUF4468"/>
    <property type="match status" value="1"/>
</dbReference>
<dbReference type="CDD" id="cd12190">
    <property type="entry name" value="Bacova_04320_like"/>
    <property type="match status" value="1"/>
</dbReference>
<dbReference type="Proteomes" id="UP000462376">
    <property type="component" value="Unassembled WGS sequence"/>
</dbReference>
<comment type="caution">
    <text evidence="3">The sequence shown here is derived from an EMBL/GenBank/DDBJ whole genome shotgun (WGS) entry which is preliminary data.</text>
</comment>
<evidence type="ECO:0000313" key="3">
    <source>
        <dbReference type="EMBL" id="KAB4238351.1"/>
    </source>
</evidence>
<evidence type="ECO:0000256" key="1">
    <source>
        <dbReference type="SAM" id="SignalP"/>
    </source>
</evidence>
<evidence type="ECO:0000313" key="4">
    <source>
        <dbReference type="Proteomes" id="UP000462376"/>
    </source>
</evidence>
<feature type="domain" description="DUF4468" evidence="2">
    <location>
        <begin position="44"/>
        <end position="133"/>
    </location>
</feature>
<gene>
    <name evidence="3" type="ORF">GAP47_06530</name>
</gene>
<dbReference type="AlphaFoldDB" id="A0A139K202"/>
<dbReference type="Gene3D" id="3.30.530.80">
    <property type="match status" value="1"/>
</dbReference>
<accession>A0A139K202</accession>
<feature type="chain" id="PRO_5043134312" evidence="1">
    <location>
        <begin position="23"/>
        <end position="381"/>
    </location>
</feature>
<dbReference type="RefSeq" id="WP_061412167.1">
    <property type="nucleotide sequence ID" value="NZ_JADMRS010000012.1"/>
</dbReference>
<evidence type="ECO:0000259" key="2">
    <source>
        <dbReference type="Pfam" id="PF14730"/>
    </source>
</evidence>
<organism evidence="3 4">
    <name type="scientific">Bacteroides uniformis</name>
    <dbReference type="NCBI Taxonomy" id="820"/>
    <lineage>
        <taxon>Bacteria</taxon>
        <taxon>Pseudomonadati</taxon>
        <taxon>Bacteroidota</taxon>
        <taxon>Bacteroidia</taxon>
        <taxon>Bacteroidales</taxon>
        <taxon>Bacteroidaceae</taxon>
        <taxon>Bacteroides</taxon>
    </lineage>
</organism>
<keyword evidence="1" id="KW-0732">Signal</keyword>
<feature type="signal peptide" evidence="1">
    <location>
        <begin position="1"/>
        <end position="22"/>
    </location>
</feature>